<reference evidence="2 3" key="1">
    <citation type="submission" date="2018-08" db="EMBL/GenBank/DDBJ databases">
        <title>Comamonas testosteroni strain SWCO2.</title>
        <authorList>
            <person name="Jiang N."/>
            <person name="Zhang X.Z."/>
        </authorList>
    </citation>
    <scope>NUCLEOTIDE SEQUENCE [LARGE SCALE GENOMIC DNA]</scope>
    <source>
        <strain evidence="2 3">SWCO2</strain>
    </source>
</reference>
<dbReference type="Pfam" id="PF17185">
    <property type="entry name" value="NlpE_C"/>
    <property type="match status" value="1"/>
</dbReference>
<feature type="domain" description="NlpE C-terminal OB" evidence="1">
    <location>
        <begin position="71"/>
        <end position="164"/>
    </location>
</feature>
<keyword evidence="3" id="KW-1185">Reference proteome</keyword>
<dbReference type="InterPro" id="IPR033450">
    <property type="entry name" value="NlpE_C"/>
</dbReference>
<evidence type="ECO:0000259" key="1">
    <source>
        <dbReference type="Pfam" id="PF17185"/>
    </source>
</evidence>
<dbReference type="OrthoDB" id="8794407at2"/>
<sequence>MQNKLWQLAAGAVVLMGLTGCSTVSSVTDSVAQGLSKTWSGITSLGGKAEEPKVQAKAAAAPVGLQSSKESGRWHGLYRMEGDAGRFEECVTGQIIPVLMEGDNVLLEQAYLNTRGSESAVMLAEVQGRVVERPVADPVLAQQGRKQLALRVERFVTLSSKAICPAGSGWR</sequence>
<gene>
    <name evidence="2" type="ORF">DZC30_08660</name>
</gene>
<proteinExistence type="predicted"/>
<evidence type="ECO:0000313" key="2">
    <source>
        <dbReference type="EMBL" id="RGE45635.1"/>
    </source>
</evidence>
<dbReference type="Proteomes" id="UP000261948">
    <property type="component" value="Unassembled WGS sequence"/>
</dbReference>
<dbReference type="AlphaFoldDB" id="A0A373FQ52"/>
<dbReference type="PROSITE" id="PS51257">
    <property type="entry name" value="PROKAR_LIPOPROTEIN"/>
    <property type="match status" value="1"/>
</dbReference>
<accession>A0A373FQ52</accession>
<comment type="caution">
    <text evidence="2">The sequence shown here is derived from an EMBL/GenBank/DDBJ whole genome shotgun (WGS) entry which is preliminary data.</text>
</comment>
<dbReference type="InterPro" id="IPR038139">
    <property type="entry name" value="NlpE_C_sf"/>
</dbReference>
<name>A0A373FQ52_COMTE</name>
<organism evidence="2 3">
    <name type="scientific">Comamonas testosteroni</name>
    <name type="common">Pseudomonas testosteroni</name>
    <dbReference type="NCBI Taxonomy" id="285"/>
    <lineage>
        <taxon>Bacteria</taxon>
        <taxon>Pseudomonadati</taxon>
        <taxon>Pseudomonadota</taxon>
        <taxon>Betaproteobacteria</taxon>
        <taxon>Burkholderiales</taxon>
        <taxon>Comamonadaceae</taxon>
        <taxon>Comamonas</taxon>
    </lineage>
</organism>
<dbReference type="EMBL" id="QURR01000008">
    <property type="protein sequence ID" value="RGE45635.1"/>
    <property type="molecule type" value="Genomic_DNA"/>
</dbReference>
<evidence type="ECO:0000313" key="3">
    <source>
        <dbReference type="Proteomes" id="UP000261948"/>
    </source>
</evidence>
<dbReference type="Gene3D" id="2.40.50.540">
    <property type="match status" value="1"/>
</dbReference>
<protein>
    <recommendedName>
        <fullName evidence="1">NlpE C-terminal OB domain-containing protein</fullName>
    </recommendedName>
</protein>